<keyword evidence="10" id="KW-1185">Reference proteome</keyword>
<evidence type="ECO:0000313" key="9">
    <source>
        <dbReference type="EMBL" id="KAJ8431759.1"/>
    </source>
</evidence>
<feature type="transmembrane region" description="Helical" evidence="7">
    <location>
        <begin position="242"/>
        <end position="264"/>
    </location>
</feature>
<keyword evidence="5 7" id="KW-0472">Membrane</keyword>
<accession>A0A9Q1Q7X8</accession>
<dbReference type="Proteomes" id="UP001153076">
    <property type="component" value="Unassembled WGS sequence"/>
</dbReference>
<feature type="transmembrane region" description="Helical" evidence="7">
    <location>
        <begin position="284"/>
        <end position="305"/>
    </location>
</feature>
<dbReference type="PANTHER" id="PTHR22950:SF701">
    <property type="entry name" value="AMINO ACID TRANSPORTER AVT1A-LIKE"/>
    <property type="match status" value="1"/>
</dbReference>
<feature type="domain" description="Amino acid transporter transmembrane" evidence="8">
    <location>
        <begin position="254"/>
        <end position="371"/>
    </location>
</feature>
<feature type="domain" description="Amino acid transporter transmembrane" evidence="8">
    <location>
        <begin position="159"/>
        <end position="246"/>
    </location>
</feature>
<evidence type="ECO:0000256" key="7">
    <source>
        <dbReference type="SAM" id="Phobius"/>
    </source>
</evidence>
<dbReference type="AlphaFoldDB" id="A0A9Q1Q7X8"/>
<organism evidence="9 10">
    <name type="scientific">Carnegiea gigantea</name>
    <dbReference type="NCBI Taxonomy" id="171969"/>
    <lineage>
        <taxon>Eukaryota</taxon>
        <taxon>Viridiplantae</taxon>
        <taxon>Streptophyta</taxon>
        <taxon>Embryophyta</taxon>
        <taxon>Tracheophyta</taxon>
        <taxon>Spermatophyta</taxon>
        <taxon>Magnoliopsida</taxon>
        <taxon>eudicotyledons</taxon>
        <taxon>Gunneridae</taxon>
        <taxon>Pentapetalae</taxon>
        <taxon>Caryophyllales</taxon>
        <taxon>Cactineae</taxon>
        <taxon>Cactaceae</taxon>
        <taxon>Cactoideae</taxon>
        <taxon>Echinocereeae</taxon>
        <taxon>Carnegiea</taxon>
    </lineage>
</organism>
<gene>
    <name evidence="9" type="ORF">Cgig2_028976</name>
</gene>
<evidence type="ECO:0000313" key="10">
    <source>
        <dbReference type="Proteomes" id="UP001153076"/>
    </source>
</evidence>
<evidence type="ECO:0000256" key="5">
    <source>
        <dbReference type="ARBA" id="ARBA00023136"/>
    </source>
</evidence>
<dbReference type="EMBL" id="JAKOGI010000664">
    <property type="protein sequence ID" value="KAJ8431759.1"/>
    <property type="molecule type" value="Genomic_DNA"/>
</dbReference>
<evidence type="ECO:0000259" key="8">
    <source>
        <dbReference type="Pfam" id="PF01490"/>
    </source>
</evidence>
<name>A0A9Q1Q7X8_9CARY</name>
<keyword evidence="2 7" id="KW-0812">Transmembrane</keyword>
<evidence type="ECO:0000256" key="3">
    <source>
        <dbReference type="ARBA" id="ARBA00022970"/>
    </source>
</evidence>
<protein>
    <recommendedName>
        <fullName evidence="8">Amino acid transporter transmembrane domain-containing protein</fullName>
    </recommendedName>
</protein>
<evidence type="ECO:0000256" key="2">
    <source>
        <dbReference type="ARBA" id="ARBA00022692"/>
    </source>
</evidence>
<keyword evidence="3" id="KW-0029">Amino-acid transport</keyword>
<dbReference type="PANTHER" id="PTHR22950">
    <property type="entry name" value="AMINO ACID TRANSPORTER"/>
    <property type="match status" value="1"/>
</dbReference>
<feature type="compositionally biased region" description="Basic and acidic residues" evidence="6">
    <location>
        <begin position="1"/>
        <end position="10"/>
    </location>
</feature>
<feature type="transmembrane region" description="Helical" evidence="7">
    <location>
        <begin position="187"/>
        <end position="208"/>
    </location>
</feature>
<reference evidence="9" key="1">
    <citation type="submission" date="2022-04" db="EMBL/GenBank/DDBJ databases">
        <title>Carnegiea gigantea Genome sequencing and assembly v2.</title>
        <authorList>
            <person name="Copetti D."/>
            <person name="Sanderson M.J."/>
            <person name="Burquez A."/>
            <person name="Wojciechowski M.F."/>
        </authorList>
    </citation>
    <scope>NUCLEOTIDE SEQUENCE</scope>
    <source>
        <strain evidence="9">SGP5-SGP5p</strain>
        <tissue evidence="9">Aerial part</tissue>
    </source>
</reference>
<feature type="transmembrane region" description="Helical" evidence="7">
    <location>
        <begin position="317"/>
        <end position="340"/>
    </location>
</feature>
<keyword evidence="4 7" id="KW-1133">Transmembrane helix</keyword>
<comment type="subcellular location">
    <subcellularLocation>
        <location evidence="1">Membrane</location>
        <topology evidence="1">Multi-pass membrane protein</topology>
    </subcellularLocation>
</comment>
<evidence type="ECO:0000256" key="1">
    <source>
        <dbReference type="ARBA" id="ARBA00004141"/>
    </source>
</evidence>
<dbReference type="InterPro" id="IPR013057">
    <property type="entry name" value="AA_transpt_TM"/>
</dbReference>
<evidence type="ECO:0000256" key="4">
    <source>
        <dbReference type="ARBA" id="ARBA00022989"/>
    </source>
</evidence>
<feature type="region of interest" description="Disordered" evidence="6">
    <location>
        <begin position="1"/>
        <end position="56"/>
    </location>
</feature>
<evidence type="ECO:0000256" key="6">
    <source>
        <dbReference type="SAM" id="MobiDB-lite"/>
    </source>
</evidence>
<keyword evidence="3" id="KW-0813">Transport</keyword>
<dbReference type="Pfam" id="PF01490">
    <property type="entry name" value="Aa_trans"/>
    <property type="match status" value="2"/>
</dbReference>
<proteinExistence type="predicted"/>
<dbReference type="GO" id="GO:0005774">
    <property type="term" value="C:vacuolar membrane"/>
    <property type="evidence" value="ECO:0007669"/>
    <property type="project" value="TreeGrafter"/>
</dbReference>
<dbReference type="OrthoDB" id="1672673at2759"/>
<comment type="caution">
    <text evidence="9">The sequence shown here is derived from an EMBL/GenBank/DDBJ whole genome shotgun (WGS) entry which is preliminary data.</text>
</comment>
<sequence>MEGENPDHIFRLGSYEESENGDVNFMQNHDDHESDTDDESVVGASESDMSPSPAASGLWPRTVEMTFVIFDILCRETTDLLSIAASPSSLRLLRQAHGITQSLTKLHFSHHDLEARSPLLSAHDKSNDCLDQFPSAHTLSSLGKASFLHSDEHITRGCNVTQTVFNGFNIFVGIGLLSVPSTIQEGGWASVGLFAVYAGLCYFTGSLLRKCLEIKKEIVTFPDLGQAAFGNYGRLLISVNYLLHRVISGGVIGSICIVLSLISVGTVEDIGFHSKGPAVRWHGLPYALGVFGFCYSGHSVLPNLYHSMSDKKKFNKALTIIFVLSTAVYLVVAVLGFLMFGEETDSQITLNLPANAAVSTIALWMTVSTTLQVIVCPRGCESPVQVSTVAKPIGKGSRRVDATRDFKFLLVHNSSQNHPSSLQCLHRLPGSLFWYVHVNPMLIYRNFLRYVGNHIK</sequence>
<dbReference type="GO" id="GO:0015179">
    <property type="term" value="F:L-amino acid transmembrane transporter activity"/>
    <property type="evidence" value="ECO:0007669"/>
    <property type="project" value="TreeGrafter"/>
</dbReference>